<dbReference type="GO" id="GO:0060070">
    <property type="term" value="P:canonical Wnt signaling pathway"/>
    <property type="evidence" value="ECO:0007669"/>
    <property type="project" value="TreeGrafter"/>
</dbReference>
<organism evidence="1 2">
    <name type="scientific">Hypsibius exemplaris</name>
    <name type="common">Freshwater tardigrade</name>
    <dbReference type="NCBI Taxonomy" id="2072580"/>
    <lineage>
        <taxon>Eukaryota</taxon>
        <taxon>Metazoa</taxon>
        <taxon>Ecdysozoa</taxon>
        <taxon>Tardigrada</taxon>
        <taxon>Eutardigrada</taxon>
        <taxon>Parachela</taxon>
        <taxon>Hypsibioidea</taxon>
        <taxon>Hypsibiidae</taxon>
        <taxon>Hypsibius</taxon>
    </lineage>
</organism>
<name>A0A9X6NL19_HYPEX</name>
<dbReference type="GO" id="GO:0017147">
    <property type="term" value="F:Wnt-protein binding"/>
    <property type="evidence" value="ECO:0007669"/>
    <property type="project" value="TreeGrafter"/>
</dbReference>
<protein>
    <submittedName>
        <fullName evidence="1">Uncharacterized protein</fullName>
    </submittedName>
</protein>
<dbReference type="PANTHER" id="PTHR46513:SF13">
    <property type="entry name" value="EGF-LIKE DOMAIN-CONTAINING PROTEIN"/>
    <property type="match status" value="1"/>
</dbReference>
<dbReference type="EMBL" id="MTYJ01000445">
    <property type="protein sequence ID" value="OWA54706.1"/>
    <property type="molecule type" value="Genomic_DNA"/>
</dbReference>
<dbReference type="GO" id="GO:0005886">
    <property type="term" value="C:plasma membrane"/>
    <property type="evidence" value="ECO:0007669"/>
    <property type="project" value="TreeGrafter"/>
</dbReference>
<accession>A0A9X6NL19</accession>
<evidence type="ECO:0000313" key="1">
    <source>
        <dbReference type="EMBL" id="OWA54706.1"/>
    </source>
</evidence>
<dbReference type="GO" id="GO:0042813">
    <property type="term" value="F:Wnt receptor activity"/>
    <property type="evidence" value="ECO:0007669"/>
    <property type="project" value="TreeGrafter"/>
</dbReference>
<proteinExistence type="predicted"/>
<reference evidence="2" key="1">
    <citation type="submission" date="2017-01" db="EMBL/GenBank/DDBJ databases">
        <title>Comparative genomics of anhydrobiosis in the tardigrade Hypsibius dujardini.</title>
        <authorList>
            <person name="Yoshida Y."/>
            <person name="Koutsovoulos G."/>
            <person name="Laetsch D."/>
            <person name="Stevens L."/>
            <person name="Kumar S."/>
            <person name="Horikawa D."/>
            <person name="Ishino K."/>
            <person name="Komine S."/>
            <person name="Tomita M."/>
            <person name="Blaxter M."/>
            <person name="Arakawa K."/>
        </authorList>
    </citation>
    <scope>NUCLEOTIDE SEQUENCE [LARGE SCALE GENOMIC DNA]</scope>
    <source>
        <strain evidence="2">Z151</strain>
    </source>
</reference>
<comment type="caution">
    <text evidence="1">The sequence shown here is derived from an EMBL/GenBank/DDBJ whole genome shotgun (WGS) entry which is preliminary data.</text>
</comment>
<dbReference type="InterPro" id="IPR011042">
    <property type="entry name" value="6-blade_b-propeller_TolB-like"/>
</dbReference>
<evidence type="ECO:0000313" key="2">
    <source>
        <dbReference type="Proteomes" id="UP000192578"/>
    </source>
</evidence>
<dbReference type="Proteomes" id="UP000192578">
    <property type="component" value="Unassembled WGS sequence"/>
</dbReference>
<dbReference type="InterPro" id="IPR050778">
    <property type="entry name" value="Cueball_EGF_LRP_Nidogen"/>
</dbReference>
<keyword evidence="2" id="KW-1185">Reference proteome</keyword>
<dbReference type="AlphaFoldDB" id="A0A9X6NL19"/>
<dbReference type="Gene3D" id="2.120.10.30">
    <property type="entry name" value="TolB, C-terminal domain"/>
    <property type="match status" value="1"/>
</dbReference>
<gene>
    <name evidence="1" type="ORF">BV898_19107</name>
</gene>
<dbReference type="PANTHER" id="PTHR46513">
    <property type="entry name" value="VITELLOGENIN RECEPTOR-LIKE PROTEIN-RELATED-RELATED"/>
    <property type="match status" value="1"/>
</dbReference>
<sequence length="577" mass="65075">MLPIEEIRIDSKVRSDEYHIANEWTSYANQPSTFTFRITCSNNETCIEIAENIRQHPNAFTSSLEVFYSLQTQRTEKRSVLVKLEHMRSAELFAKLQLEFPDEDHVYLLMADWKKIQLEVSTTVLDTEMTDDDFFVSSDEAANIGRHLDRVLRVKHVGSGTFTLDMWSRVFWTAETARPDVTIKILNDIYDKNDRHLQEALKRALRTSNNSERSGAVLSSRPSTSSESAILFEDLQTIWNSLKASGSWGLVCPDKKNSHAGPMSVNEKRSRLKSLLMDARQVSTWNGEEFVVKPIQLTKISLAAFRGVTTSTTVIVNIQMKVARTTSELRTRINVPKKSAIEGVMPGQVEFVKQFSRFEPFARNEISKVSEMLREIKANLSGSEALVQHMFAVLSAADSSNGGQVANYSVTIQVVLERTDGPLSDTLLGLTGNITRATDRLTLLESSARRKYTNISDEKALMDIFKVVTPDERDADVRRNRGGFLVFAQGPSLWKLPGEYIGETRELSNIFGEGNRAVTVDCVNHHLYWANPETGIRRSRYDGSDNHLVVTKVGIYRGLAVDFVSRNVFWVEGSTIL</sequence>